<reference evidence="2 3" key="1">
    <citation type="submission" date="2023-12" db="EMBL/GenBank/DDBJ databases">
        <title>A high-quality genome assembly for Dillenia turbinata (Dilleniales).</title>
        <authorList>
            <person name="Chanderbali A."/>
        </authorList>
    </citation>
    <scope>NUCLEOTIDE SEQUENCE [LARGE SCALE GENOMIC DNA]</scope>
    <source>
        <strain evidence="2">LSX21</strain>
        <tissue evidence="2">Leaf</tissue>
    </source>
</reference>
<dbReference type="Proteomes" id="UP001370490">
    <property type="component" value="Unassembled WGS sequence"/>
</dbReference>
<dbReference type="AlphaFoldDB" id="A0AAN8UHR5"/>
<feature type="domain" description="Neprosin PEP catalytic" evidence="1">
    <location>
        <begin position="53"/>
        <end position="99"/>
    </location>
</feature>
<dbReference type="EMBL" id="JBAMMX010000028">
    <property type="protein sequence ID" value="KAK6911976.1"/>
    <property type="molecule type" value="Genomic_DNA"/>
</dbReference>
<evidence type="ECO:0000259" key="1">
    <source>
        <dbReference type="Pfam" id="PF03080"/>
    </source>
</evidence>
<comment type="caution">
    <text evidence="2">The sequence shown here is derived from an EMBL/GenBank/DDBJ whole genome shotgun (WGS) entry which is preliminary data.</text>
</comment>
<sequence length="182" mass="20155">MATTCYNHDCPGFTHINKVFHLGAKLEPVSTYNGKQYEIFIFLYKIEPAESSLAASATSLGWVGEILNRGMSSHHTTMQIGSGHFAGEGYGEASISAFCESWTTAASSRHGSTQTSCNKGKLLWFTYGLLPIKLSKQYNITEVLEKLQTDQRKTTWTRRESSLITLAFRSIVKYGSKIGIPS</sequence>
<evidence type="ECO:0000313" key="3">
    <source>
        <dbReference type="Proteomes" id="UP001370490"/>
    </source>
</evidence>
<proteinExistence type="predicted"/>
<protein>
    <submittedName>
        <fullName evidence="2">Neprosin</fullName>
    </submittedName>
</protein>
<accession>A0AAN8UHR5</accession>
<dbReference type="InterPro" id="IPR053168">
    <property type="entry name" value="Glutamic_endopeptidase"/>
</dbReference>
<dbReference type="PANTHER" id="PTHR31589:SF221">
    <property type="entry name" value="LIGASE, PUTATIVE (DUF239)-RELATED"/>
    <property type="match status" value="1"/>
</dbReference>
<organism evidence="2 3">
    <name type="scientific">Dillenia turbinata</name>
    <dbReference type="NCBI Taxonomy" id="194707"/>
    <lineage>
        <taxon>Eukaryota</taxon>
        <taxon>Viridiplantae</taxon>
        <taxon>Streptophyta</taxon>
        <taxon>Embryophyta</taxon>
        <taxon>Tracheophyta</taxon>
        <taxon>Spermatophyta</taxon>
        <taxon>Magnoliopsida</taxon>
        <taxon>eudicotyledons</taxon>
        <taxon>Gunneridae</taxon>
        <taxon>Pentapetalae</taxon>
        <taxon>Dilleniales</taxon>
        <taxon>Dilleniaceae</taxon>
        <taxon>Dillenia</taxon>
    </lineage>
</organism>
<dbReference type="Pfam" id="PF03080">
    <property type="entry name" value="Neprosin"/>
    <property type="match status" value="2"/>
</dbReference>
<evidence type="ECO:0000313" key="2">
    <source>
        <dbReference type="EMBL" id="KAK6911976.1"/>
    </source>
</evidence>
<dbReference type="PANTHER" id="PTHR31589">
    <property type="entry name" value="PROTEIN, PUTATIVE (DUF239)-RELATED-RELATED"/>
    <property type="match status" value="1"/>
</dbReference>
<feature type="domain" description="Neprosin PEP catalytic" evidence="1">
    <location>
        <begin position="3"/>
        <end position="45"/>
    </location>
</feature>
<gene>
    <name evidence="2" type="ORF">RJ641_024069</name>
</gene>
<keyword evidence="3" id="KW-1185">Reference proteome</keyword>
<dbReference type="InterPro" id="IPR004314">
    <property type="entry name" value="Neprosin"/>
</dbReference>
<name>A0AAN8UHR5_9MAGN</name>